<accession>A0A380TE11</accession>
<dbReference type="EMBL" id="UIDG01000241">
    <property type="protein sequence ID" value="SUS06712.1"/>
    <property type="molecule type" value="Genomic_DNA"/>
</dbReference>
<comment type="similarity">
    <text evidence="2">Belongs to the GMC oxidoreductase family.</text>
</comment>
<dbReference type="InterPro" id="IPR007867">
    <property type="entry name" value="GMC_OxRtase_C"/>
</dbReference>
<dbReference type="Pfam" id="PF05199">
    <property type="entry name" value="GMC_oxred_C"/>
    <property type="match status" value="1"/>
</dbReference>
<keyword evidence="3" id="KW-0285">Flavoprotein</keyword>
<dbReference type="PANTHER" id="PTHR42784">
    <property type="entry name" value="PYRANOSE 2-OXIDASE"/>
    <property type="match status" value="1"/>
</dbReference>
<proteinExistence type="inferred from homology"/>
<organism evidence="8">
    <name type="scientific">metagenome</name>
    <dbReference type="NCBI Taxonomy" id="256318"/>
    <lineage>
        <taxon>unclassified sequences</taxon>
        <taxon>metagenomes</taxon>
    </lineage>
</organism>
<gene>
    <name evidence="8" type="ORF">DF3PB_3150004</name>
</gene>
<name>A0A380TE11_9ZZZZ</name>
<dbReference type="GO" id="GO:0016787">
    <property type="term" value="F:hydrolase activity"/>
    <property type="evidence" value="ECO:0007669"/>
    <property type="project" value="InterPro"/>
</dbReference>
<feature type="domain" description="3-keto-alpha-glucoside-1,2-lyase/3-keto-2-hydroxy-glucal hydratase" evidence="7">
    <location>
        <begin position="435"/>
        <end position="626"/>
    </location>
</feature>
<dbReference type="Gene3D" id="2.60.120.560">
    <property type="entry name" value="Exo-inulinase, domain 1"/>
    <property type="match status" value="1"/>
</dbReference>
<sequence length="632" mass="69760">MSGLFSFDKFSSLGVLVEAMRDDVGRSSNSDQRRRLFVVPNVSVRTLLTGPSGTGQRVAALDIREGQTGRLLNVPASCKVVLALSAIESTRLALQSFSGIAPLNNLMGRNLMAHVRNNATMRIKRKAIGLTGPDILQTSAFHIAGTASTGGRYHLQFYAGFQPTPNAEAVLYRLLPDTELVLQQLANQDPEFVTITFRGIGEMLGRTKLGEATGGGDLPINDPRASYIDLSQDFDPLFGQRRAWVNYVQQDQDIRLFDEMDQVGFAVGLALAGGDPTKIEYFDEQQQRWVKDNPYAPGQQRYGKLKSEGGIRDPLGTTYHDAGTLWMGDDPNTSVTDSTGRFHQVQNAYCVDQAVFPRVGSANPVPTGLTLAKRSAEVIVNDDLAVDEEKDATGAVTGLFHRPEPGFTPLFVFNRRPEFNRNALRPRDWDFVGNGAFIRSGLVMETAGGIGVLYYKAKEFTDFTLRLQWRAPTIRNNSGVYVRLPKAELNASDRLIKTGYEIQIDNTGERPGDQPGFPFPTELFNPFHQTGAVYPVHPTNNFPLPGDVPNPNGKRSITPMPTRALEEWNDMEVMVGGNRIRVVLNGVAVLQDGDYIDSRNAYPTGLIGLQNHFKGLRVQFRHVRIKEGAPSF</sequence>
<evidence type="ECO:0000256" key="4">
    <source>
        <dbReference type="ARBA" id="ARBA00022827"/>
    </source>
</evidence>
<keyword evidence="4" id="KW-0274">FAD</keyword>
<dbReference type="AlphaFoldDB" id="A0A380TE11"/>
<evidence type="ECO:0000313" key="8">
    <source>
        <dbReference type="EMBL" id="SUS06712.1"/>
    </source>
</evidence>
<reference evidence="8" key="1">
    <citation type="submission" date="2018-07" db="EMBL/GenBank/DDBJ databases">
        <authorList>
            <person name="Quirk P.G."/>
            <person name="Krulwich T.A."/>
        </authorList>
    </citation>
    <scope>NUCLEOTIDE SEQUENCE</scope>
</reference>
<evidence type="ECO:0000256" key="2">
    <source>
        <dbReference type="ARBA" id="ARBA00010790"/>
    </source>
</evidence>
<protein>
    <submittedName>
        <fullName evidence="8">Putative Choline dehydrogenase</fullName>
    </submittedName>
</protein>
<dbReference type="Gene3D" id="3.50.50.60">
    <property type="entry name" value="FAD/NAD(P)-binding domain"/>
    <property type="match status" value="1"/>
</dbReference>
<dbReference type="PANTHER" id="PTHR42784:SF1">
    <property type="entry name" value="PYRANOSE 2-OXIDASE"/>
    <property type="match status" value="1"/>
</dbReference>
<keyword evidence="5" id="KW-0560">Oxidoreductase</keyword>
<evidence type="ECO:0000256" key="1">
    <source>
        <dbReference type="ARBA" id="ARBA00001974"/>
    </source>
</evidence>
<dbReference type="Pfam" id="PF06439">
    <property type="entry name" value="3keto-disac_hyd"/>
    <property type="match status" value="1"/>
</dbReference>
<evidence type="ECO:0000256" key="5">
    <source>
        <dbReference type="ARBA" id="ARBA00023002"/>
    </source>
</evidence>
<dbReference type="InterPro" id="IPR036188">
    <property type="entry name" value="FAD/NAD-bd_sf"/>
</dbReference>
<evidence type="ECO:0000259" key="7">
    <source>
        <dbReference type="Pfam" id="PF06439"/>
    </source>
</evidence>
<evidence type="ECO:0000256" key="3">
    <source>
        <dbReference type="ARBA" id="ARBA00022630"/>
    </source>
</evidence>
<comment type="cofactor">
    <cofactor evidence="1">
        <name>FAD</name>
        <dbReference type="ChEBI" id="CHEBI:57692"/>
    </cofactor>
</comment>
<evidence type="ECO:0000259" key="6">
    <source>
        <dbReference type="Pfam" id="PF05199"/>
    </source>
</evidence>
<feature type="domain" description="Glucose-methanol-choline oxidoreductase C-terminal" evidence="6">
    <location>
        <begin position="238"/>
        <end position="372"/>
    </location>
</feature>
<dbReference type="SUPFAM" id="SSF51905">
    <property type="entry name" value="FAD/NAD(P)-binding domain"/>
    <property type="match status" value="1"/>
</dbReference>
<dbReference type="InterPro" id="IPR010496">
    <property type="entry name" value="AL/BT2_dom"/>
</dbReference>
<dbReference type="InterPro" id="IPR051473">
    <property type="entry name" value="P2Ox-like"/>
</dbReference>
<dbReference type="GO" id="GO:0016614">
    <property type="term" value="F:oxidoreductase activity, acting on CH-OH group of donors"/>
    <property type="evidence" value="ECO:0007669"/>
    <property type="project" value="InterPro"/>
</dbReference>